<evidence type="ECO:0008006" key="5">
    <source>
        <dbReference type="Google" id="ProtNLM"/>
    </source>
</evidence>
<feature type="compositionally biased region" description="Basic and acidic residues" evidence="1">
    <location>
        <begin position="63"/>
        <end position="78"/>
    </location>
</feature>
<evidence type="ECO:0000256" key="1">
    <source>
        <dbReference type="SAM" id="MobiDB-lite"/>
    </source>
</evidence>
<evidence type="ECO:0000313" key="4">
    <source>
        <dbReference type="Proteomes" id="UP000722750"/>
    </source>
</evidence>
<reference evidence="3" key="1">
    <citation type="journal article" date="2021" name="ISME J.">
        <title>Fine-scale metabolic discontinuity in a stratified prokaryote microbiome of a Red Sea deep halocline.</title>
        <authorList>
            <person name="Michoud G."/>
            <person name="Ngugi D.K."/>
            <person name="Barozzi A."/>
            <person name="Merlino G."/>
            <person name="Calleja M.L."/>
            <person name="Delgado-Huertas A."/>
            <person name="Moran X.A.G."/>
            <person name="Daffonchio D."/>
        </authorList>
    </citation>
    <scope>NUCLEOTIDE SEQUENCE</scope>
    <source>
        <strain evidence="3">SuakinDeep_MAG55_1</strain>
    </source>
</reference>
<dbReference type="Proteomes" id="UP000722750">
    <property type="component" value="Unassembled WGS sequence"/>
</dbReference>
<dbReference type="PROSITE" id="PS51257">
    <property type="entry name" value="PROKAR_LIPOPROTEIN"/>
    <property type="match status" value="1"/>
</dbReference>
<name>A0A941W3L4_9BACT</name>
<organism evidence="3 4">
    <name type="scientific">Candidatus Scalindua arabica</name>
    <dbReference type="NCBI Taxonomy" id="1127984"/>
    <lineage>
        <taxon>Bacteria</taxon>
        <taxon>Pseudomonadati</taxon>
        <taxon>Planctomycetota</taxon>
        <taxon>Candidatus Brocadiia</taxon>
        <taxon>Candidatus Brocadiales</taxon>
        <taxon>Candidatus Scalinduaceae</taxon>
        <taxon>Candidatus Scalindua</taxon>
    </lineage>
</organism>
<comment type="caution">
    <text evidence="3">The sequence shown here is derived from an EMBL/GenBank/DDBJ whole genome shotgun (WGS) entry which is preliminary data.</text>
</comment>
<dbReference type="EMBL" id="JAANXD010000073">
    <property type="protein sequence ID" value="MBS1258653.1"/>
    <property type="molecule type" value="Genomic_DNA"/>
</dbReference>
<gene>
    <name evidence="3" type="ORF">MAG551_01714</name>
</gene>
<feature type="signal peptide" evidence="2">
    <location>
        <begin position="1"/>
        <end position="27"/>
    </location>
</feature>
<dbReference type="AlphaFoldDB" id="A0A941W3L4"/>
<feature type="region of interest" description="Disordered" evidence="1">
    <location>
        <begin position="214"/>
        <end position="236"/>
    </location>
</feature>
<sequence length="236" mass="26450">MKIMQSYTLRQSFFALILLFTICGCNTTNNTSAIKASDSNHKPDITQADSDVPKPAKPQSSPTEHHEEPVTDKKSGLDKKQAIETLAKRLDGFISGHGGRHEHTPEGRSTTSTKKSTENPAAKSEELENRLFIELEKKLYGSWINKKETESYEFHDDGTVLVTVIGKREKSFKLNGNYILVGEDRIKIDFRGDSFAGQMPPRYFKISISEDKFTLTDEPKGPGAPDGPSTNYYRMN</sequence>
<proteinExistence type="predicted"/>
<evidence type="ECO:0000313" key="3">
    <source>
        <dbReference type="EMBL" id="MBS1258653.1"/>
    </source>
</evidence>
<accession>A0A941W3L4</accession>
<protein>
    <recommendedName>
        <fullName evidence="5">Lipoprotein</fullName>
    </recommendedName>
</protein>
<keyword evidence="2" id="KW-0732">Signal</keyword>
<feature type="region of interest" description="Disordered" evidence="1">
    <location>
        <begin position="35"/>
        <end position="78"/>
    </location>
</feature>
<feature type="chain" id="PRO_5036981076" description="Lipoprotein" evidence="2">
    <location>
        <begin position="28"/>
        <end position="236"/>
    </location>
</feature>
<evidence type="ECO:0000256" key="2">
    <source>
        <dbReference type="SAM" id="SignalP"/>
    </source>
</evidence>
<feature type="region of interest" description="Disordered" evidence="1">
    <location>
        <begin position="93"/>
        <end position="125"/>
    </location>
</feature>